<name>C4J4R9_MAIZE</name>
<reference evidence="1" key="1">
    <citation type="journal article" date="2009" name="PLoS Genet.">
        <title>Sequencing, mapping, and analysis of 27,455 maize full-length cDNAs.</title>
        <authorList>
            <person name="Soderlund C."/>
            <person name="Descour A."/>
            <person name="Kudrna D."/>
            <person name="Bomhoff M."/>
            <person name="Boyd L."/>
            <person name="Currie J."/>
            <person name="Angelova A."/>
            <person name="Collura K."/>
            <person name="Wissotski M."/>
            <person name="Ashley E."/>
            <person name="Morrow D."/>
            <person name="Fernandes J."/>
            <person name="Walbot V."/>
            <person name="Yu Y."/>
        </authorList>
    </citation>
    <scope>NUCLEOTIDE SEQUENCE</scope>
    <source>
        <strain evidence="1">B73</strain>
    </source>
</reference>
<proteinExistence type="evidence at transcript level"/>
<evidence type="ECO:0000313" key="1">
    <source>
        <dbReference type="EMBL" id="ACR36169.1"/>
    </source>
</evidence>
<dbReference type="AlphaFoldDB" id="C4J4R9"/>
<dbReference type="EMBL" id="BT085816">
    <property type="protein sequence ID" value="ACR36169.1"/>
    <property type="molecule type" value="mRNA"/>
</dbReference>
<protein>
    <submittedName>
        <fullName evidence="1">Uncharacterized protein</fullName>
    </submittedName>
</protein>
<accession>C4J4R9</accession>
<reference evidence="1" key="2">
    <citation type="submission" date="2012-06" db="EMBL/GenBank/DDBJ databases">
        <authorList>
            <person name="Yu Y."/>
            <person name="Currie J."/>
            <person name="Lomeli R."/>
            <person name="Angelova A."/>
            <person name="Collura K."/>
            <person name="Wissotski M."/>
            <person name="Campos D."/>
            <person name="Kudrna D."/>
            <person name="Golser W."/>
            <person name="Ashely E."/>
            <person name="Descour A."/>
            <person name="Fernandes J."/>
            <person name="Soderlund C."/>
            <person name="Walbot V."/>
        </authorList>
    </citation>
    <scope>NUCLEOTIDE SEQUENCE</scope>
    <source>
        <strain evidence="1">B73</strain>
    </source>
</reference>
<sequence>MWNVLELSLATGATRVRVQVVDALHQHIHVVVHVVVHVSSVPLLAIASALPVLLLQAEVEQLRPEALRVLAAAAAAPSLPPSLVVVRLRHAVDADRKSGNVVAHRRLRGSAASLAVAREVLDGAAALSGERVLELPAAAAKALPVDQHPDEARVLHGTREEHRHLLLLLLRRGDALLHGLHLRARRLLLLPQLHHLREQDPPVALQPVHLAVEPELPHLQAGRRRLPLLRRRARRRAPALDRPEELPLATLEPLVRELPPVRVNLPEPLQRTSRRC</sequence>
<organism evidence="1">
    <name type="scientific">Zea mays</name>
    <name type="common">Maize</name>
    <dbReference type="NCBI Taxonomy" id="4577"/>
    <lineage>
        <taxon>Eukaryota</taxon>
        <taxon>Viridiplantae</taxon>
        <taxon>Streptophyta</taxon>
        <taxon>Embryophyta</taxon>
        <taxon>Tracheophyta</taxon>
        <taxon>Spermatophyta</taxon>
        <taxon>Magnoliopsida</taxon>
        <taxon>Liliopsida</taxon>
        <taxon>Poales</taxon>
        <taxon>Poaceae</taxon>
        <taxon>PACMAD clade</taxon>
        <taxon>Panicoideae</taxon>
        <taxon>Andropogonodae</taxon>
        <taxon>Andropogoneae</taxon>
        <taxon>Tripsacinae</taxon>
        <taxon>Zea</taxon>
    </lineage>
</organism>